<protein>
    <submittedName>
        <fullName evidence="1">Uncharacterized protein</fullName>
    </submittedName>
</protein>
<evidence type="ECO:0000313" key="1">
    <source>
        <dbReference type="EMBL" id="MFC5270828.1"/>
    </source>
</evidence>
<dbReference type="Proteomes" id="UP001596161">
    <property type="component" value="Unassembled WGS sequence"/>
</dbReference>
<gene>
    <name evidence="1" type="ORF">ACFPIB_09420</name>
</gene>
<organism evidence="1 2">
    <name type="scientific">Adhaeribacter terreus</name>
    <dbReference type="NCBI Taxonomy" id="529703"/>
    <lineage>
        <taxon>Bacteria</taxon>
        <taxon>Pseudomonadati</taxon>
        <taxon>Bacteroidota</taxon>
        <taxon>Cytophagia</taxon>
        <taxon>Cytophagales</taxon>
        <taxon>Hymenobacteraceae</taxon>
        <taxon>Adhaeribacter</taxon>
    </lineage>
</organism>
<dbReference type="EMBL" id="JBHSKT010000004">
    <property type="protein sequence ID" value="MFC5270828.1"/>
    <property type="molecule type" value="Genomic_DNA"/>
</dbReference>
<reference evidence="2" key="1">
    <citation type="journal article" date="2019" name="Int. J. Syst. Evol. Microbiol.">
        <title>The Global Catalogue of Microorganisms (GCM) 10K type strain sequencing project: providing services to taxonomists for standard genome sequencing and annotation.</title>
        <authorList>
            <consortium name="The Broad Institute Genomics Platform"/>
            <consortium name="The Broad Institute Genome Sequencing Center for Infectious Disease"/>
            <person name="Wu L."/>
            <person name="Ma J."/>
        </authorList>
    </citation>
    <scope>NUCLEOTIDE SEQUENCE [LARGE SCALE GENOMIC DNA]</scope>
    <source>
        <strain evidence="2">KACC 12602</strain>
    </source>
</reference>
<proteinExistence type="predicted"/>
<evidence type="ECO:0000313" key="2">
    <source>
        <dbReference type="Proteomes" id="UP001596161"/>
    </source>
</evidence>
<keyword evidence="2" id="KW-1185">Reference proteome</keyword>
<name>A0ABW0EC80_9BACT</name>
<comment type="caution">
    <text evidence="1">The sequence shown here is derived from an EMBL/GenBank/DDBJ whole genome shotgun (WGS) entry which is preliminary data.</text>
</comment>
<accession>A0ABW0EC80</accession>
<dbReference type="RefSeq" id="WP_378017193.1">
    <property type="nucleotide sequence ID" value="NZ_JBHSKT010000004.1"/>
</dbReference>
<sequence>MYIIRDTFYLKFGHYKAAKTLLDEAVSKNLMPVALEVRVFSDFTGDAYRLIIEKGHKTLADYEKQLSGNMSTGEWQKWYEDFKQHVERSHREILKQVV</sequence>